<organism evidence="2 3">
    <name type="scientific">Escallonia rubra</name>
    <dbReference type="NCBI Taxonomy" id="112253"/>
    <lineage>
        <taxon>Eukaryota</taxon>
        <taxon>Viridiplantae</taxon>
        <taxon>Streptophyta</taxon>
        <taxon>Embryophyta</taxon>
        <taxon>Tracheophyta</taxon>
        <taxon>Spermatophyta</taxon>
        <taxon>Magnoliopsida</taxon>
        <taxon>eudicotyledons</taxon>
        <taxon>Gunneridae</taxon>
        <taxon>Pentapetalae</taxon>
        <taxon>asterids</taxon>
        <taxon>campanulids</taxon>
        <taxon>Escalloniales</taxon>
        <taxon>Escalloniaceae</taxon>
        <taxon>Escallonia</taxon>
    </lineage>
</organism>
<gene>
    <name evidence="2" type="ORF">RJ640_012504</name>
</gene>
<evidence type="ECO:0000313" key="2">
    <source>
        <dbReference type="EMBL" id="KAK2968661.1"/>
    </source>
</evidence>
<keyword evidence="3" id="KW-1185">Reference proteome</keyword>
<comment type="caution">
    <text evidence="2">The sequence shown here is derived from an EMBL/GenBank/DDBJ whole genome shotgun (WGS) entry which is preliminary data.</text>
</comment>
<feature type="region of interest" description="Disordered" evidence="1">
    <location>
        <begin position="90"/>
        <end position="127"/>
    </location>
</feature>
<evidence type="ECO:0000256" key="1">
    <source>
        <dbReference type="SAM" id="MobiDB-lite"/>
    </source>
</evidence>
<evidence type="ECO:0000313" key="3">
    <source>
        <dbReference type="Proteomes" id="UP001187471"/>
    </source>
</evidence>
<reference evidence="2" key="1">
    <citation type="submission" date="2022-12" db="EMBL/GenBank/DDBJ databases">
        <title>Draft genome assemblies for two species of Escallonia (Escalloniales).</title>
        <authorList>
            <person name="Chanderbali A."/>
            <person name="Dervinis C."/>
            <person name="Anghel I."/>
            <person name="Soltis D."/>
            <person name="Soltis P."/>
            <person name="Zapata F."/>
        </authorList>
    </citation>
    <scope>NUCLEOTIDE SEQUENCE</scope>
    <source>
        <strain evidence="2">UCBG92.1500</strain>
        <tissue evidence="2">Leaf</tissue>
    </source>
</reference>
<dbReference type="AlphaFoldDB" id="A0AA88QQ08"/>
<dbReference type="PANTHER" id="PTHR47481:SF21">
    <property type="entry name" value="BASIC-LEUCINE ZIPPER TRANSCRIPTION FACTOR Q-RELATED"/>
    <property type="match status" value="1"/>
</dbReference>
<dbReference type="PANTHER" id="PTHR47481">
    <property type="match status" value="1"/>
</dbReference>
<dbReference type="Pfam" id="PF14223">
    <property type="entry name" value="Retrotran_gag_2"/>
    <property type="match status" value="1"/>
</dbReference>
<dbReference type="EMBL" id="JAVXUO010002897">
    <property type="protein sequence ID" value="KAK2968661.1"/>
    <property type="molecule type" value="Genomic_DNA"/>
</dbReference>
<accession>A0AA88QQ08</accession>
<name>A0AA88QQ08_9ASTE</name>
<protein>
    <submittedName>
        <fullName evidence="2">Uncharacterized protein</fullName>
    </submittedName>
</protein>
<dbReference type="Proteomes" id="UP001187471">
    <property type="component" value="Unassembled WGS sequence"/>
</dbReference>
<sequence>MISEYLREILSLADEIASACSPMSNVELIVKILSGLGPEFHEISATIRARDTPISYEELFDKLLDHEVFLKHEELKKHQTPIMVQVAQQTGSNNSNNRSNQRWHPQQSQRQNSNMPSQFFIGNSQPTWRPHLSNNQQPRFQCQLCEKYGHVACVCRSRSDNHANNSTYG</sequence>
<proteinExistence type="predicted"/>
<feature type="compositionally biased region" description="Polar residues" evidence="1">
    <location>
        <begin position="102"/>
        <end position="127"/>
    </location>
</feature>